<dbReference type="EMBL" id="BMIQ01000008">
    <property type="protein sequence ID" value="GGE18075.1"/>
    <property type="molecule type" value="Genomic_DNA"/>
</dbReference>
<organism evidence="1 2">
    <name type="scientific">Aureimonas endophytica</name>
    <dbReference type="NCBI Taxonomy" id="2027858"/>
    <lineage>
        <taxon>Bacteria</taxon>
        <taxon>Pseudomonadati</taxon>
        <taxon>Pseudomonadota</taxon>
        <taxon>Alphaproteobacteria</taxon>
        <taxon>Hyphomicrobiales</taxon>
        <taxon>Aurantimonadaceae</taxon>
        <taxon>Aureimonas</taxon>
    </lineage>
</organism>
<accession>A0A916ZZG4</accession>
<evidence type="ECO:0008006" key="3">
    <source>
        <dbReference type="Google" id="ProtNLM"/>
    </source>
</evidence>
<name>A0A916ZZG4_9HYPH</name>
<evidence type="ECO:0000313" key="1">
    <source>
        <dbReference type="EMBL" id="GGE18075.1"/>
    </source>
</evidence>
<reference evidence="1" key="1">
    <citation type="journal article" date="2014" name="Int. J. Syst. Evol. Microbiol.">
        <title>Complete genome sequence of Corynebacterium casei LMG S-19264T (=DSM 44701T), isolated from a smear-ripened cheese.</title>
        <authorList>
            <consortium name="US DOE Joint Genome Institute (JGI-PGF)"/>
            <person name="Walter F."/>
            <person name="Albersmeier A."/>
            <person name="Kalinowski J."/>
            <person name="Ruckert C."/>
        </authorList>
    </citation>
    <scope>NUCLEOTIDE SEQUENCE</scope>
    <source>
        <strain evidence="1">CGMCC 1.15367</strain>
    </source>
</reference>
<reference evidence="1" key="2">
    <citation type="submission" date="2020-09" db="EMBL/GenBank/DDBJ databases">
        <authorList>
            <person name="Sun Q."/>
            <person name="Zhou Y."/>
        </authorList>
    </citation>
    <scope>NUCLEOTIDE SEQUENCE</scope>
    <source>
        <strain evidence="1">CGMCC 1.15367</strain>
    </source>
</reference>
<proteinExistence type="predicted"/>
<dbReference type="Proteomes" id="UP000644699">
    <property type="component" value="Unassembled WGS sequence"/>
</dbReference>
<dbReference type="Gene3D" id="3.90.1720.10">
    <property type="entry name" value="endopeptidase domain like (from Nostoc punctiforme)"/>
    <property type="match status" value="1"/>
</dbReference>
<evidence type="ECO:0000313" key="2">
    <source>
        <dbReference type="Proteomes" id="UP000644699"/>
    </source>
</evidence>
<dbReference type="AlphaFoldDB" id="A0A916ZZG4"/>
<protein>
    <recommendedName>
        <fullName evidence="3">NlpC/P60 family protein</fullName>
    </recommendedName>
</protein>
<keyword evidence="2" id="KW-1185">Reference proteome</keyword>
<dbReference type="SUPFAM" id="SSF54001">
    <property type="entry name" value="Cysteine proteinases"/>
    <property type="match status" value="1"/>
</dbReference>
<gene>
    <name evidence="1" type="ORF">GCM10011390_41580</name>
</gene>
<comment type="caution">
    <text evidence="1">The sequence shown here is derived from an EMBL/GenBank/DDBJ whole genome shotgun (WGS) entry which is preliminary data.</text>
</comment>
<dbReference type="InterPro" id="IPR038765">
    <property type="entry name" value="Papain-like_cys_pep_sf"/>
</dbReference>
<sequence>MRLALASRGVDLPSYDGRYRDTSDKAAIGGLIADERDPWRPIRVGAERPWDLVLIHQRPWHVGLVVGAGCMLHMPHDQTSCIEPYSTFRYGPRIEGFYRHEALA</sequence>